<dbReference type="OrthoDB" id="6109at2759"/>
<reference evidence="1 2" key="1">
    <citation type="journal article" date="2019" name="Commun. Biol.">
        <title>The bagworm genome reveals a unique fibroin gene that provides high tensile strength.</title>
        <authorList>
            <person name="Kono N."/>
            <person name="Nakamura H."/>
            <person name="Ohtoshi R."/>
            <person name="Tomita M."/>
            <person name="Numata K."/>
            <person name="Arakawa K."/>
        </authorList>
    </citation>
    <scope>NUCLEOTIDE SEQUENCE [LARGE SCALE GENOMIC DNA]</scope>
</reference>
<evidence type="ECO:0000313" key="2">
    <source>
        <dbReference type="Proteomes" id="UP000299102"/>
    </source>
</evidence>
<gene>
    <name evidence="1" type="ORF">EVAR_11647_1</name>
</gene>
<organism evidence="1 2">
    <name type="scientific">Eumeta variegata</name>
    <name type="common">Bagworm moth</name>
    <name type="synonym">Eumeta japonica</name>
    <dbReference type="NCBI Taxonomy" id="151549"/>
    <lineage>
        <taxon>Eukaryota</taxon>
        <taxon>Metazoa</taxon>
        <taxon>Ecdysozoa</taxon>
        <taxon>Arthropoda</taxon>
        <taxon>Hexapoda</taxon>
        <taxon>Insecta</taxon>
        <taxon>Pterygota</taxon>
        <taxon>Neoptera</taxon>
        <taxon>Endopterygota</taxon>
        <taxon>Lepidoptera</taxon>
        <taxon>Glossata</taxon>
        <taxon>Ditrysia</taxon>
        <taxon>Tineoidea</taxon>
        <taxon>Psychidae</taxon>
        <taxon>Oiketicinae</taxon>
        <taxon>Eumeta</taxon>
    </lineage>
</organism>
<protein>
    <submittedName>
        <fullName evidence="1">Uncharacterized protein</fullName>
    </submittedName>
</protein>
<proteinExistence type="predicted"/>
<accession>A0A4C1WXV2</accession>
<sequence>MALSPCWLNGEVQELKEKKGDSECDFQQGCVKCLTLPWKGYGSAKHLKKRSTFLGRGNRKRQSESEYVALERMSVVYLLQASASVSNE</sequence>
<keyword evidence="2" id="KW-1185">Reference proteome</keyword>
<dbReference type="AlphaFoldDB" id="A0A4C1WXV2"/>
<dbReference type="Proteomes" id="UP000299102">
    <property type="component" value="Unassembled WGS sequence"/>
</dbReference>
<name>A0A4C1WXV2_EUMVA</name>
<evidence type="ECO:0000313" key="1">
    <source>
        <dbReference type="EMBL" id="GBP54894.1"/>
    </source>
</evidence>
<dbReference type="EMBL" id="BGZK01000656">
    <property type="protein sequence ID" value="GBP54894.1"/>
    <property type="molecule type" value="Genomic_DNA"/>
</dbReference>
<comment type="caution">
    <text evidence="1">The sequence shown here is derived from an EMBL/GenBank/DDBJ whole genome shotgun (WGS) entry which is preliminary data.</text>
</comment>